<evidence type="ECO:0000313" key="3">
    <source>
        <dbReference type="Proteomes" id="UP000187464"/>
    </source>
</evidence>
<keyword evidence="1" id="KW-0812">Transmembrane</keyword>
<keyword evidence="3" id="KW-1185">Reference proteome</keyword>
<dbReference type="EMBL" id="LT605205">
    <property type="protein sequence ID" value="SCD22023.1"/>
    <property type="molecule type" value="Genomic_DNA"/>
</dbReference>
<feature type="transmembrane region" description="Helical" evidence="1">
    <location>
        <begin position="9"/>
        <end position="27"/>
    </location>
</feature>
<dbReference type="InterPro" id="IPR021738">
    <property type="entry name" value="DUF3309"/>
</dbReference>
<name>A0A1R3T0U5_9BACT</name>
<sequence length="75" mass="8961">MSRKIKRHILFPMVLLAYFAIMAVMAYPRYKASGNWSEYFGIIGICLLMVILLFFILKRRQKIRDRFSSKKDLNQ</sequence>
<organism evidence="2 3">
    <name type="scientific">Proteiniphilum saccharofermentans</name>
    <dbReference type="NCBI Taxonomy" id="1642647"/>
    <lineage>
        <taxon>Bacteria</taxon>
        <taxon>Pseudomonadati</taxon>
        <taxon>Bacteroidota</taxon>
        <taxon>Bacteroidia</taxon>
        <taxon>Bacteroidales</taxon>
        <taxon>Dysgonomonadaceae</taxon>
        <taxon>Proteiniphilum</taxon>
    </lineage>
</organism>
<reference evidence="2 3" key="1">
    <citation type="submission" date="2016-08" db="EMBL/GenBank/DDBJ databases">
        <authorList>
            <person name="Seilhamer J.J."/>
        </authorList>
    </citation>
    <scope>NUCLEOTIDE SEQUENCE [LARGE SCALE GENOMIC DNA]</scope>
    <source>
        <strain evidence="2">M3/6</strain>
    </source>
</reference>
<evidence type="ECO:0000256" key="1">
    <source>
        <dbReference type="SAM" id="Phobius"/>
    </source>
</evidence>
<keyword evidence="1" id="KW-0472">Membrane</keyword>
<proteinExistence type="predicted"/>
<dbReference type="RefSeq" id="WP_076931736.1">
    <property type="nucleotide sequence ID" value="NZ_LT605205.1"/>
</dbReference>
<feature type="transmembrane region" description="Helical" evidence="1">
    <location>
        <begin position="39"/>
        <end position="57"/>
    </location>
</feature>
<dbReference type="NCBIfam" id="TIGR01167">
    <property type="entry name" value="LPXTG_anchor"/>
    <property type="match status" value="1"/>
</dbReference>
<dbReference type="KEGG" id="psac:PSM36_3237"/>
<dbReference type="Pfam" id="PF11752">
    <property type="entry name" value="DUF3309"/>
    <property type="match status" value="1"/>
</dbReference>
<keyword evidence="1" id="KW-1133">Transmembrane helix</keyword>
<accession>A0A1R3T0U5</accession>
<dbReference type="Proteomes" id="UP000187464">
    <property type="component" value="Chromosome I"/>
</dbReference>
<evidence type="ECO:0000313" key="2">
    <source>
        <dbReference type="EMBL" id="SCD22023.1"/>
    </source>
</evidence>
<dbReference type="STRING" id="1642647.PSM36_3237"/>
<dbReference type="AlphaFoldDB" id="A0A1R3T0U5"/>
<gene>
    <name evidence="2" type="ORF">PSM36_3237</name>
</gene>
<protein>
    <submittedName>
        <fullName evidence="2">Uncharacterized protein</fullName>
    </submittedName>
</protein>